<feature type="compositionally biased region" description="Basic and acidic residues" evidence="1">
    <location>
        <begin position="46"/>
        <end position="63"/>
    </location>
</feature>
<proteinExistence type="predicted"/>
<evidence type="ECO:0000313" key="2">
    <source>
        <dbReference type="EMBL" id="KAL0458269.1"/>
    </source>
</evidence>
<gene>
    <name evidence="2" type="ORF">Slati_0454100</name>
</gene>
<evidence type="ECO:0000256" key="1">
    <source>
        <dbReference type="SAM" id="MobiDB-lite"/>
    </source>
</evidence>
<name>A0AAW2XVX0_9LAMI</name>
<feature type="compositionally biased region" description="Polar residues" evidence="1">
    <location>
        <begin position="72"/>
        <end position="81"/>
    </location>
</feature>
<protein>
    <submittedName>
        <fullName evidence="2">Uncharacterized protein</fullName>
    </submittedName>
</protein>
<dbReference type="AlphaFoldDB" id="A0AAW2XVX0"/>
<feature type="region of interest" description="Disordered" evidence="1">
    <location>
        <begin position="38"/>
        <end position="82"/>
    </location>
</feature>
<reference evidence="2" key="2">
    <citation type="journal article" date="2024" name="Plant">
        <title>Genomic evolution and insights into agronomic trait innovations of Sesamum species.</title>
        <authorList>
            <person name="Miao H."/>
            <person name="Wang L."/>
            <person name="Qu L."/>
            <person name="Liu H."/>
            <person name="Sun Y."/>
            <person name="Le M."/>
            <person name="Wang Q."/>
            <person name="Wei S."/>
            <person name="Zheng Y."/>
            <person name="Lin W."/>
            <person name="Duan Y."/>
            <person name="Cao H."/>
            <person name="Xiong S."/>
            <person name="Wang X."/>
            <person name="Wei L."/>
            <person name="Li C."/>
            <person name="Ma Q."/>
            <person name="Ju M."/>
            <person name="Zhao R."/>
            <person name="Li G."/>
            <person name="Mu C."/>
            <person name="Tian Q."/>
            <person name="Mei H."/>
            <person name="Zhang T."/>
            <person name="Gao T."/>
            <person name="Zhang H."/>
        </authorList>
    </citation>
    <scope>NUCLEOTIDE SEQUENCE</scope>
    <source>
        <strain evidence="2">KEN1</strain>
    </source>
</reference>
<reference evidence="2" key="1">
    <citation type="submission" date="2020-06" db="EMBL/GenBank/DDBJ databases">
        <authorList>
            <person name="Li T."/>
            <person name="Hu X."/>
            <person name="Zhang T."/>
            <person name="Song X."/>
            <person name="Zhang H."/>
            <person name="Dai N."/>
            <person name="Sheng W."/>
            <person name="Hou X."/>
            <person name="Wei L."/>
        </authorList>
    </citation>
    <scope>NUCLEOTIDE SEQUENCE</scope>
    <source>
        <strain evidence="2">KEN1</strain>
        <tissue evidence="2">Leaf</tissue>
    </source>
</reference>
<feature type="region of interest" description="Disordered" evidence="1">
    <location>
        <begin position="1"/>
        <end position="24"/>
    </location>
</feature>
<dbReference type="EMBL" id="JACGWN010000002">
    <property type="protein sequence ID" value="KAL0458269.1"/>
    <property type="molecule type" value="Genomic_DNA"/>
</dbReference>
<accession>A0AAW2XVX0</accession>
<organism evidence="2">
    <name type="scientific">Sesamum latifolium</name>
    <dbReference type="NCBI Taxonomy" id="2727402"/>
    <lineage>
        <taxon>Eukaryota</taxon>
        <taxon>Viridiplantae</taxon>
        <taxon>Streptophyta</taxon>
        <taxon>Embryophyta</taxon>
        <taxon>Tracheophyta</taxon>
        <taxon>Spermatophyta</taxon>
        <taxon>Magnoliopsida</taxon>
        <taxon>eudicotyledons</taxon>
        <taxon>Gunneridae</taxon>
        <taxon>Pentapetalae</taxon>
        <taxon>asterids</taxon>
        <taxon>lamiids</taxon>
        <taxon>Lamiales</taxon>
        <taxon>Pedaliaceae</taxon>
        <taxon>Sesamum</taxon>
    </lineage>
</organism>
<comment type="caution">
    <text evidence="2">The sequence shown here is derived from an EMBL/GenBank/DDBJ whole genome shotgun (WGS) entry which is preliminary data.</text>
</comment>
<sequence length="115" mass="13290">MRGRNLVAQERRPVQSGGPSYSRRPFITGAAIFRSFKGKGAGTARVDPRDSGLHSQTADKDSRGNGVRKWSPRSTMSSHKSWSGMRTWLRRRSLLRQEHIFCQRKGLELWRMRYN</sequence>